<dbReference type="PROSITE" id="PS00344">
    <property type="entry name" value="GATA_ZN_FINGER_1"/>
    <property type="match status" value="1"/>
</dbReference>
<evidence type="ECO:0000256" key="3">
    <source>
        <dbReference type="ARBA" id="ARBA00022833"/>
    </source>
</evidence>
<feature type="compositionally biased region" description="Low complexity" evidence="9">
    <location>
        <begin position="189"/>
        <end position="206"/>
    </location>
</feature>
<keyword evidence="3" id="KW-0862">Zinc</keyword>
<evidence type="ECO:0000256" key="4">
    <source>
        <dbReference type="ARBA" id="ARBA00023015"/>
    </source>
</evidence>
<evidence type="ECO:0000256" key="8">
    <source>
        <dbReference type="PROSITE-ProRule" id="PRU00094"/>
    </source>
</evidence>
<gene>
    <name evidence="11" type="ORF">CVIRNUC_002817</name>
</gene>
<dbReference type="GO" id="GO:0008270">
    <property type="term" value="F:zinc ion binding"/>
    <property type="evidence" value="ECO:0007669"/>
    <property type="project" value="UniProtKB-KW"/>
</dbReference>
<evidence type="ECO:0000256" key="5">
    <source>
        <dbReference type="ARBA" id="ARBA00023163"/>
    </source>
</evidence>
<dbReference type="SUPFAM" id="SSF57716">
    <property type="entry name" value="Glucocorticoid receptor-like (DNA-binding domain)"/>
    <property type="match status" value="1"/>
</dbReference>
<reference evidence="11 12" key="1">
    <citation type="submission" date="2023-10" db="EMBL/GenBank/DDBJ databases">
        <authorList>
            <person name="Maclean D."/>
            <person name="Macfadyen A."/>
        </authorList>
    </citation>
    <scope>NUCLEOTIDE SEQUENCE [LARGE SCALE GENOMIC DNA]</scope>
</reference>
<dbReference type="SMART" id="SM00401">
    <property type="entry name" value="ZnF_GATA"/>
    <property type="match status" value="1"/>
</dbReference>
<dbReference type="AlphaFoldDB" id="A0AAV1HX99"/>
<organism evidence="11 12">
    <name type="scientific">Coccomyxa viridis</name>
    <dbReference type="NCBI Taxonomy" id="1274662"/>
    <lineage>
        <taxon>Eukaryota</taxon>
        <taxon>Viridiplantae</taxon>
        <taxon>Chlorophyta</taxon>
        <taxon>core chlorophytes</taxon>
        <taxon>Trebouxiophyceae</taxon>
        <taxon>Trebouxiophyceae incertae sedis</taxon>
        <taxon>Coccomyxaceae</taxon>
        <taxon>Coccomyxa</taxon>
    </lineage>
</organism>
<dbReference type="PANTHER" id="PTHR47172:SF24">
    <property type="entry name" value="GATA ZINC FINGER DOMAIN-CONTAINING PROTEIN 14-RELATED"/>
    <property type="match status" value="1"/>
</dbReference>
<keyword evidence="1" id="KW-0479">Metal-binding</keyword>
<feature type="compositionally biased region" description="Polar residues" evidence="9">
    <location>
        <begin position="126"/>
        <end position="137"/>
    </location>
</feature>
<evidence type="ECO:0000256" key="9">
    <source>
        <dbReference type="SAM" id="MobiDB-lite"/>
    </source>
</evidence>
<evidence type="ECO:0000256" key="2">
    <source>
        <dbReference type="ARBA" id="ARBA00022771"/>
    </source>
</evidence>
<comment type="similarity">
    <text evidence="6">Belongs to the type IV zinc-finger family. Class B subfamily.</text>
</comment>
<accession>A0AAV1HX99</accession>
<dbReference type="PANTHER" id="PTHR47172">
    <property type="entry name" value="OS01G0976800 PROTEIN"/>
    <property type="match status" value="1"/>
</dbReference>
<keyword evidence="5" id="KW-0804">Transcription</keyword>
<evidence type="ECO:0000256" key="7">
    <source>
        <dbReference type="ARBA" id="ARBA00037539"/>
    </source>
</evidence>
<keyword evidence="4" id="KW-0805">Transcription regulation</keyword>
<dbReference type="GO" id="GO:0006355">
    <property type="term" value="P:regulation of DNA-templated transcription"/>
    <property type="evidence" value="ECO:0007669"/>
    <property type="project" value="InterPro"/>
</dbReference>
<name>A0AAV1HX99_9CHLO</name>
<sequence>MAVSHSYFRGDGLNNTGYIDDYAYATAAKQSSKARTEFTYSRSANPFLAPPPNLKACTQCGTTRTPQWREGPEGPKTLCNACGVKRVRAMRLASGEAGPAKRRSSGDRPAPHAALPPKTMAALSLGKQSSGSLTSDSHGIGRKRARSPSASGRPQRKAAVKAASRTAEFATTGDWPEEEEAMYPTSPIDRSLSPSASDDSAALNSDSAEEVAWTPARGPAYHPAVPLPPSPMPMVGHETAAAVNLLSMSIREADLAASRAAAAGAYAHRSSPPALQSEQHPQVARSPCNLSSPGFAAMLSAAVNSSSVRDDGQQAAEQAREALQDTLRGLPANKQVDMCVLKEAYDSSIREAAAADAAVAAVAKILAIKQAAAIKARAGASVAANAMHSWIVGLDDEYSWSRACKTRQERP</sequence>
<proteinExistence type="inferred from homology"/>
<dbReference type="GO" id="GO:0043565">
    <property type="term" value="F:sequence-specific DNA binding"/>
    <property type="evidence" value="ECO:0007669"/>
    <property type="project" value="InterPro"/>
</dbReference>
<dbReference type="InterPro" id="IPR000679">
    <property type="entry name" value="Znf_GATA"/>
</dbReference>
<keyword evidence="12" id="KW-1185">Reference proteome</keyword>
<evidence type="ECO:0000313" key="11">
    <source>
        <dbReference type="EMBL" id="CAK0760980.1"/>
    </source>
</evidence>
<dbReference type="Proteomes" id="UP001314263">
    <property type="component" value="Unassembled WGS sequence"/>
</dbReference>
<evidence type="ECO:0000313" key="12">
    <source>
        <dbReference type="Proteomes" id="UP001314263"/>
    </source>
</evidence>
<comment type="function">
    <text evidence="7">Transcriptional regulator that specifically binds 5'-GATA-3' or 5'-GAT-3' motifs within gene promoters.</text>
</comment>
<comment type="caution">
    <text evidence="11">The sequence shown here is derived from an EMBL/GenBank/DDBJ whole genome shotgun (WGS) entry which is preliminary data.</text>
</comment>
<dbReference type="CDD" id="cd00202">
    <property type="entry name" value="ZnF_GATA"/>
    <property type="match status" value="1"/>
</dbReference>
<protein>
    <recommendedName>
        <fullName evidence="10">GATA-type domain-containing protein</fullName>
    </recommendedName>
</protein>
<dbReference type="PROSITE" id="PS50114">
    <property type="entry name" value="GATA_ZN_FINGER_2"/>
    <property type="match status" value="1"/>
</dbReference>
<keyword evidence="2 8" id="KW-0863">Zinc-finger</keyword>
<dbReference type="Pfam" id="PF00320">
    <property type="entry name" value="GATA"/>
    <property type="match status" value="1"/>
</dbReference>
<evidence type="ECO:0000259" key="10">
    <source>
        <dbReference type="PROSITE" id="PS50114"/>
    </source>
</evidence>
<evidence type="ECO:0000256" key="6">
    <source>
        <dbReference type="ARBA" id="ARBA00024019"/>
    </source>
</evidence>
<dbReference type="Gene3D" id="3.30.50.10">
    <property type="entry name" value="Erythroid Transcription Factor GATA-1, subunit A"/>
    <property type="match status" value="1"/>
</dbReference>
<evidence type="ECO:0000256" key="1">
    <source>
        <dbReference type="ARBA" id="ARBA00022723"/>
    </source>
</evidence>
<feature type="domain" description="GATA-type" evidence="10">
    <location>
        <begin position="57"/>
        <end position="84"/>
    </location>
</feature>
<dbReference type="InterPro" id="IPR013088">
    <property type="entry name" value="Znf_NHR/GATA"/>
</dbReference>
<dbReference type="EMBL" id="CAUYUE010000004">
    <property type="protein sequence ID" value="CAK0760980.1"/>
    <property type="molecule type" value="Genomic_DNA"/>
</dbReference>
<feature type="region of interest" description="Disordered" evidence="9">
    <location>
        <begin position="93"/>
        <end position="211"/>
    </location>
</feature>